<dbReference type="Pfam" id="PF00172">
    <property type="entry name" value="Zn_clus"/>
    <property type="match status" value="1"/>
</dbReference>
<dbReference type="InterPro" id="IPR050815">
    <property type="entry name" value="TF_fung"/>
</dbReference>
<protein>
    <recommendedName>
        <fullName evidence="8">Zn(2)-C6 fungal-type domain-containing protein</fullName>
    </recommendedName>
</protein>
<sequence length="870" mass="98067">MSMSGEQRNRQACEPCRRKKSKCTAERPVCSFCQRLNLQCVYLPREQAKPDGDGNRVMKTRSTKERFQALESEITKIYDILTSLHTHNDAAAHETSTSRSGEPREGSSIEMPNLLPRVGNSSTIPSFEPSYLEPPVEALDHFVEVYRTRIHLQPLPLFNLDGLRDRLVTSSRFLLYGFLALSLNFGSHEFYRGREQEAIEVYTRSAQDATMKLAVEGISKIEVIESLCILALKDLIGQKPARAWMTIGTASRLDTLRRLTRHCTSGAQTEDRSARCHWSVFILEKAFSPQVLDLSSSQDTPDYPLSAPLPASPPGYRDENCPPDLHVSEEVNKDLGINAYHIDMVSVWGDLTRYLHGIRSGNVETPWLPESTHAKLSVRLYECEAKLPQRHLLRNVSFSKRSIAEIMQEKEYWSPWLAMQMLSHASPAILNHPFIHLVAMRGNRGVPQSRLFLQQAVDLALFHSGWVFQFVQFCENLQYEINDPLIGHAVAATATIPWLFQFARDPKVSKRACDDLGRCERFLSRISLTWPHITRKLEILQRLQYVAKEKPQEVPGGSIMISFQPQMLWELLDPKVCQVPQDDLASQGGVSQHSDVPDTRMRVTTQFVHPLVDEQAEQSNPPNPAGNAMYSFPPSPEDLEQVCLDEILAHFPREERELGFHEHKVTEESYPYHGICDCQLPATVRSNALQLGPAHSSKFPSISGTHSTGQSSCKSFVTFDNFYTESQVPSYLFVSSNLVPLTVIKGAGHEFIPLPQGENATTADFHSIRTQTESPAYFTSGFYKIEAGPQRPAHYTFEETKYVLSGQIDVLDEATGITHHLVPGDFAFFHVGSKVKFSTKSQGFAFYAVTRPVRAPHPNLQGREESKSKL</sequence>
<dbReference type="Pfam" id="PF05899">
    <property type="entry name" value="Cupin_3"/>
    <property type="match status" value="1"/>
</dbReference>
<dbReference type="InterPro" id="IPR001138">
    <property type="entry name" value="Zn2Cys6_DnaBD"/>
</dbReference>
<dbReference type="GO" id="GO:0000981">
    <property type="term" value="F:DNA-binding transcription factor activity, RNA polymerase II-specific"/>
    <property type="evidence" value="ECO:0007669"/>
    <property type="project" value="InterPro"/>
</dbReference>
<keyword evidence="3" id="KW-0805">Transcription regulation</keyword>
<feature type="region of interest" description="Disordered" evidence="7">
    <location>
        <begin position="89"/>
        <end position="115"/>
    </location>
</feature>
<dbReference type="RefSeq" id="XP_015407090.1">
    <property type="nucleotide sequence ID" value="XM_015551839.1"/>
</dbReference>
<dbReference type="EMBL" id="JNOM01000126">
    <property type="protein sequence ID" value="KNG86167.1"/>
    <property type="molecule type" value="Genomic_DNA"/>
</dbReference>
<dbReference type="GO" id="GO:0005634">
    <property type="term" value="C:nucleus"/>
    <property type="evidence" value="ECO:0007669"/>
    <property type="project" value="UniProtKB-SubCell"/>
</dbReference>
<evidence type="ECO:0000256" key="6">
    <source>
        <dbReference type="ARBA" id="ARBA00023242"/>
    </source>
</evidence>
<evidence type="ECO:0000256" key="2">
    <source>
        <dbReference type="ARBA" id="ARBA00022723"/>
    </source>
</evidence>
<evidence type="ECO:0000313" key="10">
    <source>
        <dbReference type="Proteomes" id="UP000037505"/>
    </source>
</evidence>
<dbReference type="Gene3D" id="2.60.120.10">
    <property type="entry name" value="Jelly Rolls"/>
    <property type="match status" value="1"/>
</dbReference>
<keyword evidence="4" id="KW-0238">DNA-binding</keyword>
<comment type="caution">
    <text evidence="9">The sequence shown here is derived from an EMBL/GenBank/DDBJ whole genome shotgun (WGS) entry which is preliminary data.</text>
</comment>
<feature type="domain" description="Zn(2)-C6 fungal-type" evidence="8">
    <location>
        <begin position="12"/>
        <end position="42"/>
    </location>
</feature>
<keyword evidence="5" id="KW-0804">Transcription</keyword>
<dbReference type="SMART" id="SM00066">
    <property type="entry name" value="GAL4"/>
    <property type="match status" value="1"/>
</dbReference>
<evidence type="ECO:0000256" key="5">
    <source>
        <dbReference type="ARBA" id="ARBA00023163"/>
    </source>
</evidence>
<dbReference type="SUPFAM" id="SSF57701">
    <property type="entry name" value="Zn2/Cys6 DNA-binding domain"/>
    <property type="match status" value="1"/>
</dbReference>
<dbReference type="PROSITE" id="PS00463">
    <property type="entry name" value="ZN2_CY6_FUNGAL_1"/>
    <property type="match status" value="1"/>
</dbReference>
<accession>A0A0L1J353</accession>
<dbReference type="InterPro" id="IPR011051">
    <property type="entry name" value="RmlC_Cupin_sf"/>
</dbReference>
<dbReference type="PROSITE" id="PS50048">
    <property type="entry name" value="ZN2_CY6_FUNGAL_2"/>
    <property type="match status" value="1"/>
</dbReference>
<evidence type="ECO:0000256" key="7">
    <source>
        <dbReference type="SAM" id="MobiDB-lite"/>
    </source>
</evidence>
<dbReference type="GeneID" id="26808387"/>
<dbReference type="InterPro" id="IPR014710">
    <property type="entry name" value="RmlC-like_jellyroll"/>
</dbReference>
<dbReference type="STRING" id="1509407.A0A0L1J353"/>
<gene>
    <name evidence="9" type="ORF">ANOM_006583</name>
</gene>
<comment type="subcellular location">
    <subcellularLocation>
        <location evidence="1">Nucleus</location>
    </subcellularLocation>
</comment>
<dbReference type="Proteomes" id="UP000037505">
    <property type="component" value="Unassembled WGS sequence"/>
</dbReference>
<dbReference type="CDD" id="cd00067">
    <property type="entry name" value="GAL4"/>
    <property type="match status" value="1"/>
</dbReference>
<dbReference type="PANTHER" id="PTHR47338:SF9">
    <property type="entry name" value="ZN(II)2CYS6 TRANSCRIPTION FACTOR (EUROFUNG)"/>
    <property type="match status" value="1"/>
</dbReference>
<dbReference type="GO" id="GO:0009893">
    <property type="term" value="P:positive regulation of metabolic process"/>
    <property type="evidence" value="ECO:0007669"/>
    <property type="project" value="UniProtKB-ARBA"/>
</dbReference>
<keyword evidence="2" id="KW-0479">Metal-binding</keyword>
<dbReference type="CDD" id="cd12148">
    <property type="entry name" value="fungal_TF_MHR"/>
    <property type="match status" value="1"/>
</dbReference>
<dbReference type="GO" id="GO:0008270">
    <property type="term" value="F:zinc ion binding"/>
    <property type="evidence" value="ECO:0007669"/>
    <property type="project" value="InterPro"/>
</dbReference>
<name>A0A0L1J353_ASPN3</name>
<dbReference type="InterPro" id="IPR008579">
    <property type="entry name" value="UGlyAH_Cupin_dom"/>
</dbReference>
<dbReference type="AlphaFoldDB" id="A0A0L1J353"/>
<dbReference type="SUPFAM" id="SSF51182">
    <property type="entry name" value="RmlC-like cupins"/>
    <property type="match status" value="1"/>
</dbReference>
<keyword evidence="10" id="KW-1185">Reference proteome</keyword>
<evidence type="ECO:0000256" key="4">
    <source>
        <dbReference type="ARBA" id="ARBA00023125"/>
    </source>
</evidence>
<keyword evidence="6" id="KW-0539">Nucleus</keyword>
<evidence type="ECO:0000313" key="9">
    <source>
        <dbReference type="EMBL" id="KNG86167.1"/>
    </source>
</evidence>
<dbReference type="Gene3D" id="4.10.240.10">
    <property type="entry name" value="Zn(2)-C6 fungal-type DNA-binding domain"/>
    <property type="match status" value="1"/>
</dbReference>
<dbReference type="OrthoDB" id="2943660at2759"/>
<reference evidence="9 10" key="1">
    <citation type="submission" date="2014-06" db="EMBL/GenBank/DDBJ databases">
        <title>The Genome of the Aflatoxigenic Filamentous Fungus Aspergillus nomius.</title>
        <authorList>
            <person name="Moore M.G."/>
            <person name="Shannon B.M."/>
            <person name="Brian M.M."/>
        </authorList>
    </citation>
    <scope>NUCLEOTIDE SEQUENCE [LARGE SCALE GENOMIC DNA]</scope>
    <source>
        <strain evidence="9 10">NRRL 13137</strain>
    </source>
</reference>
<evidence type="ECO:0000259" key="8">
    <source>
        <dbReference type="PROSITE" id="PS50048"/>
    </source>
</evidence>
<evidence type="ECO:0000256" key="1">
    <source>
        <dbReference type="ARBA" id="ARBA00004123"/>
    </source>
</evidence>
<proteinExistence type="predicted"/>
<dbReference type="PANTHER" id="PTHR47338">
    <property type="entry name" value="ZN(II)2CYS6 TRANSCRIPTION FACTOR (EUROFUNG)-RELATED"/>
    <property type="match status" value="1"/>
</dbReference>
<evidence type="ECO:0000256" key="3">
    <source>
        <dbReference type="ARBA" id="ARBA00023015"/>
    </source>
</evidence>
<dbReference type="GO" id="GO:0003677">
    <property type="term" value="F:DNA binding"/>
    <property type="evidence" value="ECO:0007669"/>
    <property type="project" value="UniProtKB-KW"/>
</dbReference>
<organism evidence="9 10">
    <name type="scientific">Aspergillus nomiae NRRL (strain ATCC 15546 / NRRL 13137 / CBS 260.88 / M93)</name>
    <dbReference type="NCBI Taxonomy" id="1509407"/>
    <lineage>
        <taxon>Eukaryota</taxon>
        <taxon>Fungi</taxon>
        <taxon>Dikarya</taxon>
        <taxon>Ascomycota</taxon>
        <taxon>Pezizomycotina</taxon>
        <taxon>Eurotiomycetes</taxon>
        <taxon>Eurotiomycetidae</taxon>
        <taxon>Eurotiales</taxon>
        <taxon>Aspergillaceae</taxon>
        <taxon>Aspergillus</taxon>
        <taxon>Aspergillus subgen. Circumdati</taxon>
    </lineage>
</organism>
<dbReference type="InterPro" id="IPR036864">
    <property type="entry name" value="Zn2-C6_fun-type_DNA-bd_sf"/>
</dbReference>
<feature type="region of interest" description="Disordered" evidence="7">
    <location>
        <begin position="294"/>
        <end position="315"/>
    </location>
</feature>